<dbReference type="Proteomes" id="UP000199533">
    <property type="component" value="Unassembled WGS sequence"/>
</dbReference>
<keyword evidence="3" id="KW-1185">Reference proteome</keyword>
<feature type="signal peptide" evidence="1">
    <location>
        <begin position="1"/>
        <end position="26"/>
    </location>
</feature>
<evidence type="ECO:0000313" key="3">
    <source>
        <dbReference type="Proteomes" id="UP000199533"/>
    </source>
</evidence>
<evidence type="ECO:0000313" key="2">
    <source>
        <dbReference type="EMBL" id="SFK46737.1"/>
    </source>
</evidence>
<dbReference type="RefSeq" id="WP_090698101.1">
    <property type="nucleotide sequence ID" value="NZ_FOSP01000007.1"/>
</dbReference>
<proteinExistence type="predicted"/>
<accession>A0A1I3ZS15</accession>
<organism evidence="2 3">
    <name type="scientific">Nitrosomonas aestuarii</name>
    <dbReference type="NCBI Taxonomy" id="52441"/>
    <lineage>
        <taxon>Bacteria</taxon>
        <taxon>Pseudomonadati</taxon>
        <taxon>Pseudomonadota</taxon>
        <taxon>Betaproteobacteria</taxon>
        <taxon>Nitrosomonadales</taxon>
        <taxon>Nitrosomonadaceae</taxon>
        <taxon>Nitrosomonas</taxon>
    </lineage>
</organism>
<dbReference type="OrthoDB" id="8546760at2"/>
<dbReference type="AlphaFoldDB" id="A0A1I3ZS15"/>
<evidence type="ECO:0000256" key="1">
    <source>
        <dbReference type="SAM" id="SignalP"/>
    </source>
</evidence>
<gene>
    <name evidence="2" type="ORF">SAMN05216302_100727</name>
</gene>
<dbReference type="EMBL" id="FOSP01000007">
    <property type="protein sequence ID" value="SFK46737.1"/>
    <property type="molecule type" value="Genomic_DNA"/>
</dbReference>
<reference evidence="3" key="1">
    <citation type="submission" date="2016-10" db="EMBL/GenBank/DDBJ databases">
        <authorList>
            <person name="Varghese N."/>
            <person name="Submissions S."/>
        </authorList>
    </citation>
    <scope>NUCLEOTIDE SEQUENCE [LARGE SCALE GENOMIC DNA]</scope>
    <source>
        <strain evidence="3">Nm69</strain>
    </source>
</reference>
<feature type="chain" id="PRO_5011630177" evidence="1">
    <location>
        <begin position="27"/>
        <end position="123"/>
    </location>
</feature>
<sequence length="123" mass="13011">MSAKMIIVRCLALAVIASFIMSPVMAKEKVTDAKNKAFYSQLSCKASTRAVVALAASLEAKGVSQLDINKAIIEVLQGTSLSPNGPRWTCCRACVENDLPNDSAACQCCDGLGDQIIDISDVD</sequence>
<keyword evidence="1" id="KW-0732">Signal</keyword>
<name>A0A1I3ZS15_9PROT</name>
<protein>
    <submittedName>
        <fullName evidence="2">Uncharacterized protein</fullName>
    </submittedName>
</protein>